<dbReference type="Proteomes" id="UP001500320">
    <property type="component" value="Unassembled WGS sequence"/>
</dbReference>
<accession>A0ABP6MSK7</accession>
<dbReference type="RefSeq" id="WP_344857098.1">
    <property type="nucleotide sequence ID" value="NZ_BAAAUT010000009.1"/>
</dbReference>
<sequence>MKQLLLRIDDELHQRITRRAQRTGRSINATAREILARGVSDETLDARAELRARARRLGVLAEPLQAPPVTDAERERALSSAKGIGPILDALWAEGR</sequence>
<dbReference type="EMBL" id="BAAAUT010000009">
    <property type="protein sequence ID" value="GAA3124600.1"/>
    <property type="molecule type" value="Genomic_DNA"/>
</dbReference>
<dbReference type="Pfam" id="PF22513">
    <property type="entry name" value="FitA-like_RHH"/>
    <property type="match status" value="1"/>
</dbReference>
<gene>
    <name evidence="2" type="ORF">GCM10010466_14330</name>
</gene>
<feature type="domain" description="Antitoxin FitA-like ribbon-helix-helix" evidence="1">
    <location>
        <begin position="8"/>
        <end position="37"/>
    </location>
</feature>
<reference evidence="3" key="1">
    <citation type="journal article" date="2019" name="Int. J. Syst. Evol. Microbiol.">
        <title>The Global Catalogue of Microorganisms (GCM) 10K type strain sequencing project: providing services to taxonomists for standard genome sequencing and annotation.</title>
        <authorList>
            <consortium name="The Broad Institute Genomics Platform"/>
            <consortium name="The Broad Institute Genome Sequencing Center for Infectious Disease"/>
            <person name="Wu L."/>
            <person name="Ma J."/>
        </authorList>
    </citation>
    <scope>NUCLEOTIDE SEQUENCE [LARGE SCALE GENOMIC DNA]</scope>
    <source>
        <strain evidence="3">JCM 9373</strain>
    </source>
</reference>
<organism evidence="2 3">
    <name type="scientific">Planomonospora alba</name>
    <dbReference type="NCBI Taxonomy" id="161354"/>
    <lineage>
        <taxon>Bacteria</taxon>
        <taxon>Bacillati</taxon>
        <taxon>Actinomycetota</taxon>
        <taxon>Actinomycetes</taxon>
        <taxon>Streptosporangiales</taxon>
        <taxon>Streptosporangiaceae</taxon>
        <taxon>Planomonospora</taxon>
    </lineage>
</organism>
<dbReference type="SUPFAM" id="SSF47598">
    <property type="entry name" value="Ribbon-helix-helix"/>
    <property type="match status" value="1"/>
</dbReference>
<evidence type="ECO:0000259" key="1">
    <source>
        <dbReference type="Pfam" id="PF22513"/>
    </source>
</evidence>
<name>A0ABP6MSK7_9ACTN</name>
<comment type="caution">
    <text evidence="2">The sequence shown here is derived from an EMBL/GenBank/DDBJ whole genome shotgun (WGS) entry which is preliminary data.</text>
</comment>
<evidence type="ECO:0000313" key="3">
    <source>
        <dbReference type="Proteomes" id="UP001500320"/>
    </source>
</evidence>
<dbReference type="InterPro" id="IPR010985">
    <property type="entry name" value="Ribbon_hlx_hlx"/>
</dbReference>
<dbReference type="InterPro" id="IPR053853">
    <property type="entry name" value="FitA-like_RHH"/>
</dbReference>
<proteinExistence type="predicted"/>
<dbReference type="Gene3D" id="1.10.1220.10">
    <property type="entry name" value="Met repressor-like"/>
    <property type="match status" value="1"/>
</dbReference>
<keyword evidence="3" id="KW-1185">Reference proteome</keyword>
<dbReference type="InterPro" id="IPR013321">
    <property type="entry name" value="Arc_rbn_hlx_hlx"/>
</dbReference>
<evidence type="ECO:0000313" key="2">
    <source>
        <dbReference type="EMBL" id="GAA3124600.1"/>
    </source>
</evidence>
<protein>
    <recommendedName>
        <fullName evidence="1">Antitoxin FitA-like ribbon-helix-helix domain-containing protein</fullName>
    </recommendedName>
</protein>